<evidence type="ECO:0000313" key="1">
    <source>
        <dbReference type="EMBL" id="KIM35247.1"/>
    </source>
</evidence>
<accession>A0A0C2Y2D1</accession>
<evidence type="ECO:0000313" key="2">
    <source>
        <dbReference type="Proteomes" id="UP000053424"/>
    </source>
</evidence>
<dbReference type="AlphaFoldDB" id="A0A0C2Y2D1"/>
<dbReference type="HOGENOM" id="CLU_1796710_0_0_1"/>
<sequence length="144" mass="16629">MQKLRKVDWGTERATNDEPDDSLEFFAKVELSKWCIHFADGPIHEDTWKIHELSRIWTAKEFRVAEVAQDELNCKGINQDDMVGYKRRNCFDGGAEDQLRRERRARAELQFGTRCGSGTARSPYDGDMVKLFDVVKGAAFYDDC</sequence>
<proteinExistence type="predicted"/>
<dbReference type="Proteomes" id="UP000053424">
    <property type="component" value="Unassembled WGS sequence"/>
</dbReference>
<protein>
    <submittedName>
        <fullName evidence="1">Uncharacterized protein</fullName>
    </submittedName>
</protein>
<keyword evidence="2" id="KW-1185">Reference proteome</keyword>
<gene>
    <name evidence="1" type="ORF">M413DRAFT_32657</name>
</gene>
<name>A0A0C2Y2D1_HEBCY</name>
<dbReference type="EMBL" id="KN831826">
    <property type="protein sequence ID" value="KIM35247.1"/>
    <property type="molecule type" value="Genomic_DNA"/>
</dbReference>
<organism evidence="1 2">
    <name type="scientific">Hebeloma cylindrosporum</name>
    <dbReference type="NCBI Taxonomy" id="76867"/>
    <lineage>
        <taxon>Eukaryota</taxon>
        <taxon>Fungi</taxon>
        <taxon>Dikarya</taxon>
        <taxon>Basidiomycota</taxon>
        <taxon>Agaricomycotina</taxon>
        <taxon>Agaricomycetes</taxon>
        <taxon>Agaricomycetidae</taxon>
        <taxon>Agaricales</taxon>
        <taxon>Agaricineae</taxon>
        <taxon>Hymenogastraceae</taxon>
        <taxon>Hebeloma</taxon>
    </lineage>
</organism>
<reference evidence="1 2" key="1">
    <citation type="submission" date="2014-04" db="EMBL/GenBank/DDBJ databases">
        <authorList>
            <consortium name="DOE Joint Genome Institute"/>
            <person name="Kuo A."/>
            <person name="Gay G."/>
            <person name="Dore J."/>
            <person name="Kohler A."/>
            <person name="Nagy L.G."/>
            <person name="Floudas D."/>
            <person name="Copeland A."/>
            <person name="Barry K.W."/>
            <person name="Cichocki N."/>
            <person name="Veneault-Fourrey C."/>
            <person name="LaButti K."/>
            <person name="Lindquist E.A."/>
            <person name="Lipzen A."/>
            <person name="Lundell T."/>
            <person name="Morin E."/>
            <person name="Murat C."/>
            <person name="Sun H."/>
            <person name="Tunlid A."/>
            <person name="Henrissat B."/>
            <person name="Grigoriev I.V."/>
            <person name="Hibbett D.S."/>
            <person name="Martin F."/>
            <person name="Nordberg H.P."/>
            <person name="Cantor M.N."/>
            <person name="Hua S.X."/>
        </authorList>
    </citation>
    <scope>NUCLEOTIDE SEQUENCE [LARGE SCALE GENOMIC DNA]</scope>
    <source>
        <strain evidence="2">h7</strain>
    </source>
</reference>
<reference evidence="2" key="2">
    <citation type="submission" date="2015-01" db="EMBL/GenBank/DDBJ databases">
        <title>Evolutionary Origins and Diversification of the Mycorrhizal Mutualists.</title>
        <authorList>
            <consortium name="DOE Joint Genome Institute"/>
            <consortium name="Mycorrhizal Genomics Consortium"/>
            <person name="Kohler A."/>
            <person name="Kuo A."/>
            <person name="Nagy L.G."/>
            <person name="Floudas D."/>
            <person name="Copeland A."/>
            <person name="Barry K.W."/>
            <person name="Cichocki N."/>
            <person name="Veneault-Fourrey C."/>
            <person name="LaButti K."/>
            <person name="Lindquist E.A."/>
            <person name="Lipzen A."/>
            <person name="Lundell T."/>
            <person name="Morin E."/>
            <person name="Murat C."/>
            <person name="Riley R."/>
            <person name="Ohm R."/>
            <person name="Sun H."/>
            <person name="Tunlid A."/>
            <person name="Henrissat B."/>
            <person name="Grigoriev I.V."/>
            <person name="Hibbett D.S."/>
            <person name="Martin F."/>
        </authorList>
    </citation>
    <scope>NUCLEOTIDE SEQUENCE [LARGE SCALE GENOMIC DNA]</scope>
    <source>
        <strain evidence="2">h7</strain>
    </source>
</reference>